<protein>
    <recommendedName>
        <fullName evidence="1">Myb/SANT-like domain-containing protein</fullName>
    </recommendedName>
</protein>
<keyword evidence="3" id="KW-1185">Reference proteome</keyword>
<reference evidence="2" key="1">
    <citation type="submission" date="2023-07" db="EMBL/GenBank/DDBJ databases">
        <title>A chromosome-level genome assembly of Lolium multiflorum.</title>
        <authorList>
            <person name="Chen Y."/>
            <person name="Copetti D."/>
            <person name="Kolliker R."/>
            <person name="Studer B."/>
        </authorList>
    </citation>
    <scope>NUCLEOTIDE SEQUENCE</scope>
    <source>
        <strain evidence="2">02402/16</strain>
        <tissue evidence="2">Leaf</tissue>
    </source>
</reference>
<dbReference type="AlphaFoldDB" id="A0AAD8SS26"/>
<comment type="caution">
    <text evidence="2">The sequence shown here is derived from an EMBL/GenBank/DDBJ whole genome shotgun (WGS) entry which is preliminary data.</text>
</comment>
<proteinExistence type="predicted"/>
<sequence>MDTALLDTLVEHHNNGDHAQNGWKPHVCNACIKHVKETCNVDITKDKIVGRIKTFDKHYEIISKMLAQSGFGWDSENNMVEVDSEEVWSRYVEANKDASSYRNKVVMNWQAIQTIYSPEHATGVGARTAAESVQEEETIVLEDSPDLPPKRQRTGEAILCMMGQMKTSFDDALKTTEPLPMPKVTPPTEILDALKKLQMENCDMLRAYGKLIVNERLFEALTTLPDELKKPWLLTLP</sequence>
<accession>A0AAD8SS26</accession>
<evidence type="ECO:0000313" key="3">
    <source>
        <dbReference type="Proteomes" id="UP001231189"/>
    </source>
</evidence>
<feature type="domain" description="Myb/SANT-like" evidence="1">
    <location>
        <begin position="1"/>
        <end position="91"/>
    </location>
</feature>
<name>A0AAD8SS26_LOLMU</name>
<dbReference type="EMBL" id="JAUUTY010000003">
    <property type="protein sequence ID" value="KAK1663376.1"/>
    <property type="molecule type" value="Genomic_DNA"/>
</dbReference>
<dbReference type="Proteomes" id="UP001231189">
    <property type="component" value="Unassembled WGS sequence"/>
</dbReference>
<evidence type="ECO:0000259" key="1">
    <source>
        <dbReference type="Pfam" id="PF12776"/>
    </source>
</evidence>
<evidence type="ECO:0000313" key="2">
    <source>
        <dbReference type="EMBL" id="KAK1663376.1"/>
    </source>
</evidence>
<dbReference type="PANTHER" id="PTHR46929:SF15">
    <property type="entry name" value="MYB_SANT-LIKE DOMAIN-CONTAINING PROTEIN"/>
    <property type="match status" value="1"/>
</dbReference>
<gene>
    <name evidence="2" type="ORF">QYE76_051535</name>
</gene>
<organism evidence="2 3">
    <name type="scientific">Lolium multiflorum</name>
    <name type="common">Italian ryegrass</name>
    <name type="synonym">Lolium perenne subsp. multiflorum</name>
    <dbReference type="NCBI Taxonomy" id="4521"/>
    <lineage>
        <taxon>Eukaryota</taxon>
        <taxon>Viridiplantae</taxon>
        <taxon>Streptophyta</taxon>
        <taxon>Embryophyta</taxon>
        <taxon>Tracheophyta</taxon>
        <taxon>Spermatophyta</taxon>
        <taxon>Magnoliopsida</taxon>
        <taxon>Liliopsida</taxon>
        <taxon>Poales</taxon>
        <taxon>Poaceae</taxon>
        <taxon>BOP clade</taxon>
        <taxon>Pooideae</taxon>
        <taxon>Poodae</taxon>
        <taxon>Poeae</taxon>
        <taxon>Poeae Chloroplast Group 2 (Poeae type)</taxon>
        <taxon>Loliodinae</taxon>
        <taxon>Loliinae</taxon>
        <taxon>Lolium</taxon>
    </lineage>
</organism>
<dbReference type="InterPro" id="IPR024752">
    <property type="entry name" value="Myb/SANT-like_dom"/>
</dbReference>
<dbReference type="PANTHER" id="PTHR46929">
    <property type="entry name" value="EXPRESSED PROTEIN"/>
    <property type="match status" value="1"/>
</dbReference>
<dbReference type="Pfam" id="PF12776">
    <property type="entry name" value="Myb_DNA-bind_3"/>
    <property type="match status" value="1"/>
</dbReference>